<evidence type="ECO:0000313" key="1">
    <source>
        <dbReference type="EMBL" id="KXX63461.1"/>
    </source>
</evidence>
<comment type="caution">
    <text evidence="1">The sequence shown here is derived from an EMBL/GenBank/DDBJ whole genome shotgun (WGS) entry which is preliminary data.</text>
</comment>
<reference evidence="1 2" key="1">
    <citation type="submission" date="2016-02" db="EMBL/GenBank/DDBJ databases">
        <title>Genome sequence of Marichromatium gracile YL-28, a purple sulfur bacterium.</title>
        <authorList>
            <person name="Zhao C."/>
            <person name="Hong X."/>
            <person name="Chen S."/>
            <person name="Yang S."/>
        </authorList>
    </citation>
    <scope>NUCLEOTIDE SEQUENCE [LARGE SCALE GENOMIC DNA]</scope>
    <source>
        <strain evidence="1 2">YL28</strain>
    </source>
</reference>
<evidence type="ECO:0000313" key="2">
    <source>
        <dbReference type="Proteomes" id="UP000075766"/>
    </source>
</evidence>
<gene>
    <name evidence="1" type="ORF">AY586_04985</name>
</gene>
<accession>A0ABR5VD06</accession>
<sequence>MARSPNGQVDLPEMAEMTHNTTLLLALTLLFGGIVPATAGTITTRIEDFTNGGGFFAEVRVSDLGPDRIRITLDVSDPVNPGLTQADLLALWFDLADPALVPTFTRLDTSGATASLADDASQVFPSGGVLDAWFDADAIGSLGGNNNLNGGGGVATGFDIGLLLGLNGGRDGFQQQRTFDLVLPGLSSAALTDQRIGLRVQSIAGGAFDGIGSSKLLGELTDTTPPLIATSFATFAAPSGSIPTPAPWVLIGLGLAALTPWSRRRTG</sequence>
<dbReference type="Proteomes" id="UP000075766">
    <property type="component" value="Unassembled WGS sequence"/>
</dbReference>
<protein>
    <recommendedName>
        <fullName evidence="3">Secreted protein with PEP-CTERM sorting signal</fullName>
    </recommendedName>
</protein>
<proteinExistence type="predicted"/>
<evidence type="ECO:0008006" key="3">
    <source>
        <dbReference type="Google" id="ProtNLM"/>
    </source>
</evidence>
<dbReference type="EMBL" id="LSYU01000099">
    <property type="protein sequence ID" value="KXX63461.1"/>
    <property type="molecule type" value="Genomic_DNA"/>
</dbReference>
<name>A0ABR5VD06_MARGR</name>
<keyword evidence="2" id="KW-1185">Reference proteome</keyword>
<organism evidence="1 2">
    <name type="scientific">Marichromatium gracile</name>
    <name type="common">Chromatium gracile</name>
    <dbReference type="NCBI Taxonomy" id="1048"/>
    <lineage>
        <taxon>Bacteria</taxon>
        <taxon>Pseudomonadati</taxon>
        <taxon>Pseudomonadota</taxon>
        <taxon>Gammaproteobacteria</taxon>
        <taxon>Chromatiales</taxon>
        <taxon>Chromatiaceae</taxon>
        <taxon>Marichromatium</taxon>
    </lineage>
</organism>